<name>F0UGJ3_AJEC8</name>
<evidence type="ECO:0000313" key="3">
    <source>
        <dbReference type="EMBL" id="QSS55906.1"/>
    </source>
</evidence>
<reference evidence="3" key="2">
    <citation type="submission" date="2021-01" db="EMBL/GenBank/DDBJ databases">
        <title>Chromosome-level genome assembly of a human fungal pathogen reveals clustering of transcriptionally co-regulated genes.</title>
        <authorList>
            <person name="Voorhies M."/>
            <person name="Cohen S."/>
            <person name="Shea T.P."/>
            <person name="Petrus S."/>
            <person name="Munoz J.F."/>
            <person name="Poplawski S."/>
            <person name="Goldman W.E."/>
            <person name="Michael T."/>
            <person name="Cuomo C.A."/>
            <person name="Sil A."/>
            <person name="Beyhan S."/>
        </authorList>
    </citation>
    <scope>NUCLEOTIDE SEQUENCE</scope>
    <source>
        <strain evidence="3">H88</strain>
    </source>
</reference>
<organism evidence="4">
    <name type="scientific">Ajellomyces capsulatus (strain H88)</name>
    <name type="common">Darling's disease fungus</name>
    <name type="synonym">Histoplasma capsulatum</name>
    <dbReference type="NCBI Taxonomy" id="544711"/>
    <lineage>
        <taxon>Eukaryota</taxon>
        <taxon>Fungi</taxon>
        <taxon>Dikarya</taxon>
        <taxon>Ascomycota</taxon>
        <taxon>Pezizomycotina</taxon>
        <taxon>Eurotiomycetes</taxon>
        <taxon>Eurotiomycetidae</taxon>
        <taxon>Onygenales</taxon>
        <taxon>Ajellomycetaceae</taxon>
        <taxon>Histoplasma</taxon>
    </lineage>
</organism>
<dbReference type="AlphaFoldDB" id="F0UGJ3"/>
<feature type="compositionally biased region" description="Polar residues" evidence="1">
    <location>
        <begin position="1"/>
        <end position="16"/>
    </location>
</feature>
<dbReference type="VEuPathDB" id="FungiDB:I7I53_03915"/>
<dbReference type="EMBL" id="CP069105">
    <property type="protein sequence ID" value="QSS55906.1"/>
    <property type="molecule type" value="Genomic_DNA"/>
</dbReference>
<feature type="region of interest" description="Disordered" evidence="1">
    <location>
        <begin position="1"/>
        <end position="45"/>
    </location>
</feature>
<evidence type="ECO:0000313" key="2">
    <source>
        <dbReference type="EMBL" id="EGC45135.1"/>
    </source>
</evidence>
<dbReference type="Proteomes" id="UP000008142">
    <property type="component" value="Unassembled WGS sequence"/>
</dbReference>
<evidence type="ECO:0000313" key="4">
    <source>
        <dbReference type="Proteomes" id="UP000008142"/>
    </source>
</evidence>
<dbReference type="EMBL" id="DS990638">
    <property type="protein sequence ID" value="EGC45135.1"/>
    <property type="molecule type" value="Genomic_DNA"/>
</dbReference>
<evidence type="ECO:0000256" key="1">
    <source>
        <dbReference type="SAM" id="MobiDB-lite"/>
    </source>
</evidence>
<feature type="compositionally biased region" description="Basic and acidic residues" evidence="1">
    <location>
        <begin position="22"/>
        <end position="45"/>
    </location>
</feature>
<accession>F0UGJ3</accession>
<proteinExistence type="predicted"/>
<protein>
    <submittedName>
        <fullName evidence="2">Predicted protein</fullName>
    </submittedName>
</protein>
<gene>
    <name evidence="2" type="ORF">HCEG_04350</name>
    <name evidence="3" type="ORF">I7I53_03915</name>
</gene>
<dbReference type="HOGENOM" id="CLU_1844521_0_0_1"/>
<feature type="region of interest" description="Disordered" evidence="1">
    <location>
        <begin position="82"/>
        <end position="102"/>
    </location>
</feature>
<reference evidence="4" key="1">
    <citation type="submission" date="2008-07" db="EMBL/GenBank/DDBJ databases">
        <title>Annotation of Ajellomyces capsulatus strain H88.</title>
        <authorList>
            <person name="Champion M."/>
            <person name="Cuomo C."/>
            <person name="Ma L.-J."/>
            <person name="Henn M.R."/>
            <person name="Sil A."/>
            <person name="Goldman B."/>
            <person name="Young S.K."/>
            <person name="Kodira C.D."/>
            <person name="Zeng Q."/>
            <person name="Koehrsen M."/>
            <person name="Alvarado L."/>
            <person name="Berlin A."/>
            <person name="Borenstein D."/>
            <person name="Chen Z."/>
            <person name="Engels R."/>
            <person name="Freedman E."/>
            <person name="Gellesch M."/>
            <person name="Goldberg J."/>
            <person name="Griggs A."/>
            <person name="Gujja S."/>
            <person name="Heiman D."/>
            <person name="Hepburn T."/>
            <person name="Howarth C."/>
            <person name="Jen D."/>
            <person name="Larson L."/>
            <person name="Lewis B."/>
            <person name="Mehta T."/>
            <person name="Park D."/>
            <person name="Pearson M."/>
            <person name="Roberts A."/>
            <person name="Saif S."/>
            <person name="Shea T."/>
            <person name="Shenoy N."/>
            <person name="Sisk P."/>
            <person name="Stolte C."/>
            <person name="Sykes S."/>
            <person name="Walk T."/>
            <person name="White J."/>
            <person name="Yandava C."/>
            <person name="Klein B."/>
            <person name="McEwen J.G."/>
            <person name="Puccia R."/>
            <person name="Goldman G.H."/>
            <person name="Felipe M.S."/>
            <person name="Nino-Vega G."/>
            <person name="San-Blas G."/>
            <person name="Taylor J."/>
            <person name="Mendoza L."/>
            <person name="Galagan J."/>
            <person name="Nusbaum C."/>
            <person name="Birren B."/>
        </authorList>
    </citation>
    <scope>NUCLEOTIDE SEQUENCE [LARGE SCALE GENOMIC DNA]</scope>
    <source>
        <strain evidence="4">H88</strain>
    </source>
</reference>
<dbReference type="Proteomes" id="UP000663419">
    <property type="component" value="Chromosome 4"/>
</dbReference>
<sequence length="139" mass="15472">MPSQTPSFHNTQQPADSATAIHETKQCSREAQKNPTKPPEDLDHKLSCFARDTPGLTFHEHSPWRGLELPPKALQATERPKFGISLGKPDHRPPSLRSAAHTDSHANNCVLAKRARASRFFIRIFSASELGQAFPIWKG</sequence>